<dbReference type="Pfam" id="PF00590">
    <property type="entry name" value="TP_methylase"/>
    <property type="match status" value="1"/>
</dbReference>
<evidence type="ECO:0000256" key="3">
    <source>
        <dbReference type="ARBA" id="ARBA00022573"/>
    </source>
</evidence>
<dbReference type="SUPFAM" id="SSF53790">
    <property type="entry name" value="Tetrapyrrole methylase"/>
    <property type="match status" value="1"/>
</dbReference>
<dbReference type="InterPro" id="IPR050161">
    <property type="entry name" value="Siro_Cobalamin_biosynth"/>
</dbReference>
<evidence type="ECO:0000256" key="5">
    <source>
        <dbReference type="ARBA" id="ARBA00022679"/>
    </source>
</evidence>
<evidence type="ECO:0000256" key="2">
    <source>
        <dbReference type="ARBA" id="ARBA00012162"/>
    </source>
</evidence>
<dbReference type="InterPro" id="IPR035996">
    <property type="entry name" value="4pyrrol_Methylase_sf"/>
</dbReference>
<name>A0A1H0IT26_9PSED</name>
<dbReference type="InterPro" id="IPR000878">
    <property type="entry name" value="4pyrrol_Mease"/>
</dbReference>
<keyword evidence="5 13" id="KW-0808">Transferase</keyword>
<protein>
    <recommendedName>
        <fullName evidence="2">uroporphyrinogen-III C-methyltransferase</fullName>
        <ecNumber evidence="2">2.1.1.107</ecNumber>
    </recommendedName>
</protein>
<dbReference type="InterPro" id="IPR014777">
    <property type="entry name" value="4pyrrole_Mease_sub1"/>
</dbReference>
<organism evidence="15 16">
    <name type="scientific">Pseudomonas jinjuensis</name>
    <dbReference type="NCBI Taxonomy" id="198616"/>
    <lineage>
        <taxon>Bacteria</taxon>
        <taxon>Pseudomonadati</taxon>
        <taxon>Pseudomonadota</taxon>
        <taxon>Gammaproteobacteria</taxon>
        <taxon>Pseudomonadales</taxon>
        <taxon>Pseudomonadaceae</taxon>
        <taxon>Pseudomonas</taxon>
    </lineage>
</organism>
<keyword evidence="3" id="KW-0169">Cobalamin biosynthesis</keyword>
<dbReference type="UniPathway" id="UPA00262">
    <property type="reaction ID" value="UER00211"/>
</dbReference>
<dbReference type="STRING" id="198616.SAMN05216193_110122"/>
<keyword evidence="10" id="KW-0511">Multifunctional enzyme</keyword>
<keyword evidence="7" id="KW-0560">Oxidoreductase</keyword>
<dbReference type="GO" id="GO:0016829">
    <property type="term" value="F:lyase activity"/>
    <property type="evidence" value="ECO:0007669"/>
    <property type="project" value="UniProtKB-KW"/>
</dbReference>
<dbReference type="GO" id="GO:0016491">
    <property type="term" value="F:oxidoreductase activity"/>
    <property type="evidence" value="ECO:0007669"/>
    <property type="project" value="UniProtKB-KW"/>
</dbReference>
<keyword evidence="16" id="KW-1185">Reference proteome</keyword>
<dbReference type="PANTHER" id="PTHR45790:SF1">
    <property type="entry name" value="SIROHEME SYNTHASE"/>
    <property type="match status" value="1"/>
</dbReference>
<evidence type="ECO:0000313" key="15">
    <source>
        <dbReference type="EMBL" id="SDO34502.1"/>
    </source>
</evidence>
<dbReference type="CDD" id="cd11642">
    <property type="entry name" value="SUMT"/>
    <property type="match status" value="1"/>
</dbReference>
<dbReference type="EMBL" id="FNIJ01000010">
    <property type="protein sequence ID" value="SDO34502.1"/>
    <property type="molecule type" value="Genomic_DNA"/>
</dbReference>
<evidence type="ECO:0000256" key="12">
    <source>
        <dbReference type="ARBA" id="ARBA00060548"/>
    </source>
</evidence>
<dbReference type="GO" id="GO:0004851">
    <property type="term" value="F:uroporphyrin-III C-methyltransferase activity"/>
    <property type="evidence" value="ECO:0007669"/>
    <property type="project" value="UniProtKB-EC"/>
</dbReference>
<dbReference type="InterPro" id="IPR006366">
    <property type="entry name" value="CobA/CysG_C"/>
</dbReference>
<dbReference type="PANTHER" id="PTHR45790">
    <property type="entry name" value="SIROHEME SYNTHASE-RELATED"/>
    <property type="match status" value="1"/>
</dbReference>
<evidence type="ECO:0000256" key="6">
    <source>
        <dbReference type="ARBA" id="ARBA00022691"/>
    </source>
</evidence>
<keyword evidence="6" id="KW-0949">S-adenosyl-L-methionine</keyword>
<dbReference type="Gene3D" id="3.30.950.10">
    <property type="entry name" value="Methyltransferase, Cobalt-precorrin-4 Transmethylase, Domain 2"/>
    <property type="match status" value="1"/>
</dbReference>
<evidence type="ECO:0000256" key="7">
    <source>
        <dbReference type="ARBA" id="ARBA00023002"/>
    </source>
</evidence>
<comment type="pathway">
    <text evidence="12">Cofactor biosynthesis; adenosylcobalamin biosynthesis; precorrin-2 from uroporphyrinogen III: step 1/1.</text>
</comment>
<dbReference type="InterPro" id="IPR014776">
    <property type="entry name" value="4pyrrole_Mease_sub2"/>
</dbReference>
<dbReference type="RefSeq" id="WP_084312793.1">
    <property type="nucleotide sequence ID" value="NZ_FNIJ01000010.1"/>
</dbReference>
<evidence type="ECO:0000256" key="8">
    <source>
        <dbReference type="ARBA" id="ARBA00023239"/>
    </source>
</evidence>
<evidence type="ECO:0000256" key="9">
    <source>
        <dbReference type="ARBA" id="ARBA00023244"/>
    </source>
</evidence>
<dbReference type="Proteomes" id="UP000242957">
    <property type="component" value="Unassembled WGS sequence"/>
</dbReference>
<evidence type="ECO:0000256" key="13">
    <source>
        <dbReference type="RuleBase" id="RU003960"/>
    </source>
</evidence>
<evidence type="ECO:0000256" key="11">
    <source>
        <dbReference type="ARBA" id="ARBA00025705"/>
    </source>
</evidence>
<evidence type="ECO:0000313" key="16">
    <source>
        <dbReference type="Proteomes" id="UP000242957"/>
    </source>
</evidence>
<keyword evidence="8" id="KW-0456">Lyase</keyword>
<dbReference type="NCBIfam" id="TIGR01469">
    <property type="entry name" value="cobA_cysG_Cterm"/>
    <property type="match status" value="1"/>
</dbReference>
<evidence type="ECO:0000256" key="1">
    <source>
        <dbReference type="ARBA" id="ARBA00005879"/>
    </source>
</evidence>
<gene>
    <name evidence="15" type="ORF">SAMN05216193_110122</name>
</gene>
<evidence type="ECO:0000259" key="14">
    <source>
        <dbReference type="Pfam" id="PF00590"/>
    </source>
</evidence>
<reference evidence="16" key="1">
    <citation type="submission" date="2016-10" db="EMBL/GenBank/DDBJ databases">
        <authorList>
            <person name="Varghese N."/>
            <person name="Submissions S."/>
        </authorList>
    </citation>
    <scope>NUCLEOTIDE SEQUENCE [LARGE SCALE GENOMIC DNA]</scope>
    <source>
        <strain evidence="16">JCM 21621</strain>
    </source>
</reference>
<dbReference type="FunFam" id="3.40.1010.10:FF:000001">
    <property type="entry name" value="Siroheme synthase"/>
    <property type="match status" value="1"/>
</dbReference>
<proteinExistence type="inferred from homology"/>
<keyword evidence="4 13" id="KW-0489">Methyltransferase</keyword>
<dbReference type="FunFam" id="3.30.950.10:FF:000001">
    <property type="entry name" value="Siroheme synthase"/>
    <property type="match status" value="1"/>
</dbReference>
<evidence type="ECO:0000256" key="10">
    <source>
        <dbReference type="ARBA" id="ARBA00023268"/>
    </source>
</evidence>
<dbReference type="NCBIfam" id="NF004790">
    <property type="entry name" value="PRK06136.1"/>
    <property type="match status" value="1"/>
</dbReference>
<dbReference type="InterPro" id="IPR003043">
    <property type="entry name" value="Uropor_MeTrfase_CS"/>
</dbReference>
<dbReference type="EC" id="2.1.1.107" evidence="2"/>
<dbReference type="GO" id="GO:0019354">
    <property type="term" value="P:siroheme biosynthetic process"/>
    <property type="evidence" value="ECO:0007669"/>
    <property type="project" value="UniProtKB-UniPathway"/>
</dbReference>
<dbReference type="Gene3D" id="3.40.1010.10">
    <property type="entry name" value="Cobalt-precorrin-4 Transmethylase, Domain 1"/>
    <property type="match status" value="1"/>
</dbReference>
<accession>A0A1H0IT26</accession>
<dbReference type="GO" id="GO:0032259">
    <property type="term" value="P:methylation"/>
    <property type="evidence" value="ECO:0007669"/>
    <property type="project" value="UniProtKB-KW"/>
</dbReference>
<sequence>MDLPSQLFGATLEPGSVALIGAGPGDPGLLTLRAWSLLQQADVVVHDRLVADELIGVLPKGCELHYVGKRSGFHSLPQEQINLLLLGLAHSGRRVVRLKGGDPFIFGRGAEELETLLRHGIPCQVVPGITAASGCTTYAGIPLTHRELAQSCVFVTGHLQNDGRLLLDWEKLACERQTLVFYMGLGNLGEIARQLMEHGLPTTTPAALISQGTQSTQQVVRGELWNLPQLAAQQQFKPPTLIVIGKVVALFDEAMLSCLKQPSLTRPASEAELCA</sequence>
<keyword evidence="9" id="KW-0627">Porphyrin biosynthesis</keyword>
<dbReference type="PROSITE" id="PS00840">
    <property type="entry name" value="SUMT_2"/>
    <property type="match status" value="1"/>
</dbReference>
<dbReference type="AlphaFoldDB" id="A0A1H0IT26"/>
<evidence type="ECO:0000256" key="4">
    <source>
        <dbReference type="ARBA" id="ARBA00022603"/>
    </source>
</evidence>
<feature type="domain" description="Tetrapyrrole methylase" evidence="14">
    <location>
        <begin position="17"/>
        <end position="225"/>
    </location>
</feature>
<comment type="pathway">
    <text evidence="11">Porphyrin-containing compound metabolism; siroheme biosynthesis; precorrin-2 from uroporphyrinogen III: step 1/1.</text>
</comment>
<dbReference type="GO" id="GO:0009236">
    <property type="term" value="P:cobalamin biosynthetic process"/>
    <property type="evidence" value="ECO:0007669"/>
    <property type="project" value="UniProtKB-KW"/>
</dbReference>
<dbReference type="OrthoDB" id="9815856at2"/>
<dbReference type="PROSITE" id="PS00839">
    <property type="entry name" value="SUMT_1"/>
    <property type="match status" value="1"/>
</dbReference>
<comment type="similarity">
    <text evidence="1 13">Belongs to the precorrin methyltransferase family.</text>
</comment>